<evidence type="ECO:0000313" key="4">
    <source>
        <dbReference type="Proteomes" id="UP001165065"/>
    </source>
</evidence>
<proteinExistence type="predicted"/>
<dbReference type="InterPro" id="IPR025714">
    <property type="entry name" value="Methyltranfer_dom"/>
</dbReference>
<gene>
    <name evidence="3" type="ORF">TrCOL_g9249</name>
</gene>
<feature type="region of interest" description="Disordered" evidence="1">
    <location>
        <begin position="186"/>
        <end position="210"/>
    </location>
</feature>
<evidence type="ECO:0000313" key="3">
    <source>
        <dbReference type="EMBL" id="GMI44109.1"/>
    </source>
</evidence>
<organism evidence="3 4">
    <name type="scientific">Triparma columacea</name>
    <dbReference type="NCBI Taxonomy" id="722753"/>
    <lineage>
        <taxon>Eukaryota</taxon>
        <taxon>Sar</taxon>
        <taxon>Stramenopiles</taxon>
        <taxon>Ochrophyta</taxon>
        <taxon>Bolidophyceae</taxon>
        <taxon>Parmales</taxon>
        <taxon>Triparmaceae</taxon>
        <taxon>Triparma</taxon>
    </lineage>
</organism>
<feature type="domain" description="Methyltransferase" evidence="2">
    <location>
        <begin position="117"/>
        <end position="255"/>
    </location>
</feature>
<dbReference type="EMBL" id="BRYA01001469">
    <property type="protein sequence ID" value="GMI44109.1"/>
    <property type="molecule type" value="Genomic_DNA"/>
</dbReference>
<dbReference type="Proteomes" id="UP001165065">
    <property type="component" value="Unassembled WGS sequence"/>
</dbReference>
<protein>
    <recommendedName>
        <fullName evidence="2">Methyltransferase domain-containing protein</fullName>
    </recommendedName>
</protein>
<evidence type="ECO:0000259" key="2">
    <source>
        <dbReference type="Pfam" id="PF13679"/>
    </source>
</evidence>
<dbReference type="OrthoDB" id="42613at2759"/>
<comment type="caution">
    <text evidence="3">The sequence shown here is derived from an EMBL/GenBank/DDBJ whole genome shotgun (WGS) entry which is preliminary data.</text>
</comment>
<evidence type="ECO:0000256" key="1">
    <source>
        <dbReference type="SAM" id="MobiDB-lite"/>
    </source>
</evidence>
<feature type="compositionally biased region" description="Low complexity" evidence="1">
    <location>
        <begin position="1"/>
        <end position="22"/>
    </location>
</feature>
<accession>A0A9W7LB37</accession>
<dbReference type="AlphaFoldDB" id="A0A9W7LB37"/>
<feature type="region of interest" description="Disordered" evidence="1">
    <location>
        <begin position="1"/>
        <end position="35"/>
    </location>
</feature>
<sequence>MPSSASPHTSSYGSPGSTSPTHFHSDPSFLYPHEPGGKLGRQRLSSYYSSELMNTLPEKVKSPKTTKQILSNIHLELTASEVPLDVKELYESFEFFLRTRKRLFGAAKRGPSPPLPIEVHDMCCGHGFTGMLFAACSPSLDVHVKLFDQTCPPSHFVIREALERVCPHMKGRVEFVEKSLSAEGSPPSYPSAAGPSAAGPSAAGPSAAGPSAARSSSVSRIVIGVHACGLLTDSVLEYALSNSATSIAVMPCCYTGTNPQAPYGLKRVLGSSWSSDIARIYRLSSNNYHTDFSSIPSSITPMNRIIVAERR</sequence>
<dbReference type="Pfam" id="PF13679">
    <property type="entry name" value="Methyltransf_32"/>
    <property type="match status" value="1"/>
</dbReference>
<name>A0A9W7LB37_9STRA</name>
<reference evidence="4" key="1">
    <citation type="journal article" date="2023" name="Commun. Biol.">
        <title>Genome analysis of Parmales, the sister group of diatoms, reveals the evolutionary specialization of diatoms from phago-mixotrophs to photoautotrophs.</title>
        <authorList>
            <person name="Ban H."/>
            <person name="Sato S."/>
            <person name="Yoshikawa S."/>
            <person name="Yamada K."/>
            <person name="Nakamura Y."/>
            <person name="Ichinomiya M."/>
            <person name="Sato N."/>
            <person name="Blanc-Mathieu R."/>
            <person name="Endo H."/>
            <person name="Kuwata A."/>
            <person name="Ogata H."/>
        </authorList>
    </citation>
    <scope>NUCLEOTIDE SEQUENCE [LARGE SCALE GENOMIC DNA]</scope>
</reference>
<keyword evidence="4" id="KW-1185">Reference proteome</keyword>